<keyword evidence="2" id="KW-1185">Reference proteome</keyword>
<gene>
    <name evidence="1" type="ORF">HHL23_06370</name>
</gene>
<dbReference type="RefSeq" id="WP_169233977.1">
    <property type="nucleotide sequence ID" value="NZ_JABBGI010000006.1"/>
</dbReference>
<dbReference type="Proteomes" id="UP000544054">
    <property type="component" value="Unassembled WGS sequence"/>
</dbReference>
<name>A0A7Y0FQU1_9FLAO</name>
<protein>
    <submittedName>
        <fullName evidence="1">Uncharacterized protein</fullName>
    </submittedName>
</protein>
<dbReference type="AlphaFoldDB" id="A0A7Y0FQU1"/>
<accession>A0A7Y0FQU1</accession>
<reference evidence="1 2" key="1">
    <citation type="submission" date="2020-04" db="EMBL/GenBank/DDBJ databases">
        <title>Chryseobacterium sp. RP-3-3 sp. nov., isolated from Jeju soil.</title>
        <authorList>
            <person name="Dahal R.H."/>
        </authorList>
    </citation>
    <scope>NUCLEOTIDE SEQUENCE [LARGE SCALE GENOMIC DNA]</scope>
    <source>
        <strain evidence="1 2">RP-3-3</strain>
    </source>
</reference>
<evidence type="ECO:0000313" key="2">
    <source>
        <dbReference type="Proteomes" id="UP000544054"/>
    </source>
</evidence>
<sequence length="154" mass="18417">MKILILTFTFFYSVILSQNYCDKDFLYENLLYSNNNIDLKEHYNSLTGEYSFVYCGTKGVQRNINFNVKLTDEEKVKLKEKYIDLKINNKILCIIVDDNQLFSSISITYKHDKQDCASNEDDRQALIAFNSFFLQIMQKKEEYKKALYWKYIKK</sequence>
<organism evidence="1 2">
    <name type="scientific">Chryseobacterium antibioticum</name>
    <dbReference type="NCBI Taxonomy" id="2728847"/>
    <lineage>
        <taxon>Bacteria</taxon>
        <taxon>Pseudomonadati</taxon>
        <taxon>Bacteroidota</taxon>
        <taxon>Flavobacteriia</taxon>
        <taxon>Flavobacteriales</taxon>
        <taxon>Weeksellaceae</taxon>
        <taxon>Chryseobacterium group</taxon>
        <taxon>Chryseobacterium</taxon>
    </lineage>
</organism>
<proteinExistence type="predicted"/>
<comment type="caution">
    <text evidence="1">The sequence shown here is derived from an EMBL/GenBank/DDBJ whole genome shotgun (WGS) entry which is preliminary data.</text>
</comment>
<dbReference type="EMBL" id="JABBGI010000006">
    <property type="protein sequence ID" value="NML69418.1"/>
    <property type="molecule type" value="Genomic_DNA"/>
</dbReference>
<evidence type="ECO:0000313" key="1">
    <source>
        <dbReference type="EMBL" id="NML69418.1"/>
    </source>
</evidence>